<dbReference type="EMBL" id="CAJVPU010028578">
    <property type="protein sequence ID" value="CAG8707642.1"/>
    <property type="molecule type" value="Genomic_DNA"/>
</dbReference>
<gene>
    <name evidence="1" type="ORF">DHETER_LOCUS12080</name>
</gene>
<organism evidence="1 2">
    <name type="scientific">Dentiscutata heterogama</name>
    <dbReference type="NCBI Taxonomy" id="1316150"/>
    <lineage>
        <taxon>Eukaryota</taxon>
        <taxon>Fungi</taxon>
        <taxon>Fungi incertae sedis</taxon>
        <taxon>Mucoromycota</taxon>
        <taxon>Glomeromycotina</taxon>
        <taxon>Glomeromycetes</taxon>
        <taxon>Diversisporales</taxon>
        <taxon>Gigasporaceae</taxon>
        <taxon>Dentiscutata</taxon>
    </lineage>
</organism>
<accession>A0ACA9PG51</accession>
<keyword evidence="2" id="KW-1185">Reference proteome</keyword>
<evidence type="ECO:0000313" key="1">
    <source>
        <dbReference type="EMBL" id="CAG8707642.1"/>
    </source>
</evidence>
<sequence>MAQTESVINVDDSDDNNKISPEQLIHFVDLVNTPKPTLSPTIRRIPLVSQTLTYL</sequence>
<feature type="non-terminal residue" evidence="1">
    <location>
        <position position="55"/>
    </location>
</feature>
<dbReference type="Proteomes" id="UP000789702">
    <property type="component" value="Unassembled WGS sequence"/>
</dbReference>
<reference evidence="1" key="1">
    <citation type="submission" date="2021-06" db="EMBL/GenBank/DDBJ databases">
        <authorList>
            <person name="Kallberg Y."/>
            <person name="Tangrot J."/>
            <person name="Rosling A."/>
        </authorList>
    </citation>
    <scope>NUCLEOTIDE SEQUENCE</scope>
    <source>
        <strain evidence="1">IL203A</strain>
    </source>
</reference>
<protein>
    <submittedName>
        <fullName evidence="1">17051_t:CDS:1</fullName>
    </submittedName>
</protein>
<evidence type="ECO:0000313" key="2">
    <source>
        <dbReference type="Proteomes" id="UP000789702"/>
    </source>
</evidence>
<comment type="caution">
    <text evidence="1">The sequence shown here is derived from an EMBL/GenBank/DDBJ whole genome shotgun (WGS) entry which is preliminary data.</text>
</comment>
<name>A0ACA9PG51_9GLOM</name>
<proteinExistence type="predicted"/>